<dbReference type="Gene3D" id="2.40.50.40">
    <property type="match status" value="2"/>
</dbReference>
<dbReference type="SUPFAM" id="SSF54160">
    <property type="entry name" value="Chromo domain-like"/>
    <property type="match status" value="2"/>
</dbReference>
<evidence type="ECO:0000256" key="1">
    <source>
        <dbReference type="ARBA" id="ARBA00007025"/>
    </source>
</evidence>
<dbReference type="GO" id="GO:0034728">
    <property type="term" value="P:nucleosome organization"/>
    <property type="evidence" value="ECO:0007669"/>
    <property type="project" value="TreeGrafter"/>
</dbReference>
<feature type="compositionally biased region" description="Polar residues" evidence="5">
    <location>
        <begin position="42"/>
        <end position="51"/>
    </location>
</feature>
<dbReference type="PROSITE" id="PS50013">
    <property type="entry name" value="CHROMO_2"/>
    <property type="match status" value="2"/>
</dbReference>
<name>A0AAW2UN88_SESRA</name>
<comment type="similarity">
    <text evidence="1">Belongs to the SNF2/RAD54 helicase family.</text>
</comment>
<dbReference type="FunFam" id="2.40.50.40:FF:000032">
    <property type="entry name" value="protein CHROMATIN REMODELING 5 isoform X2"/>
    <property type="match status" value="1"/>
</dbReference>
<dbReference type="PANTHER" id="PTHR45623:SF14">
    <property type="entry name" value="CHROMODOMAIN-HELICASE-DNA-BINDING PROTEIN 1"/>
    <property type="match status" value="1"/>
</dbReference>
<sequence length="395" mass="45395">MQDKDDDWGAEESDEEDNVEDDDLEFSDDDDVYFKKNKAKQSGKSGRNLKSTRGLRSIASSSRRKKSRTSFEEDDDESSAEESENGSDEDFRSTRRGASVQRKNVGRSASASVSSRNNELRTSGRSVRKVSYVESDESEDIDEGKKKNQKEEAEEEDGDAIEKVLWHQPKGMAEEALRNNKSTEPVLMSYLFDSEPDWNEMEFLIKWKGQSHLHCQWKPFSELQNLSGFKKVLNYTKKVTEDIRYRKMVSREEIEVNDVSKEMDLDIIKQNSQVERVIADRLIKDSLGDVVPEYLVKWQGLSYAEATWEKDTDISFAQDAIDEYKAREAASMVQGKTVDFQRKKSKGSLRKLDQQPEWLKGGNLRDYQLEGLNFLVNRCGLGSSLKSFQQDVFLL</sequence>
<keyword evidence="4" id="KW-0539">Nucleus</keyword>
<proteinExistence type="inferred from homology"/>
<evidence type="ECO:0000256" key="2">
    <source>
        <dbReference type="ARBA" id="ARBA00022741"/>
    </source>
</evidence>
<dbReference type="GO" id="GO:0003682">
    <property type="term" value="F:chromatin binding"/>
    <property type="evidence" value="ECO:0007669"/>
    <property type="project" value="TreeGrafter"/>
</dbReference>
<evidence type="ECO:0000313" key="7">
    <source>
        <dbReference type="EMBL" id="KAL0418469.1"/>
    </source>
</evidence>
<dbReference type="GO" id="GO:0140658">
    <property type="term" value="F:ATP-dependent chromatin remodeler activity"/>
    <property type="evidence" value="ECO:0007669"/>
    <property type="project" value="TreeGrafter"/>
</dbReference>
<dbReference type="Pfam" id="PF00385">
    <property type="entry name" value="Chromo"/>
    <property type="match status" value="1"/>
</dbReference>
<feature type="compositionally biased region" description="Low complexity" evidence="5">
    <location>
        <begin position="106"/>
        <end position="117"/>
    </location>
</feature>
<dbReference type="EMBL" id="JACGWJ010000005">
    <property type="protein sequence ID" value="KAL0418469.1"/>
    <property type="molecule type" value="Genomic_DNA"/>
</dbReference>
<comment type="caution">
    <text evidence="7">The sequence shown here is derived from an EMBL/GenBank/DDBJ whole genome shotgun (WGS) entry which is preliminary data.</text>
</comment>
<feature type="domain" description="Chromo" evidence="6">
    <location>
        <begin position="159"/>
        <end position="238"/>
    </location>
</feature>
<dbReference type="SMART" id="SM00298">
    <property type="entry name" value="CHROMO"/>
    <property type="match status" value="2"/>
</dbReference>
<evidence type="ECO:0000259" key="6">
    <source>
        <dbReference type="PROSITE" id="PS50013"/>
    </source>
</evidence>
<reference evidence="7" key="1">
    <citation type="submission" date="2020-06" db="EMBL/GenBank/DDBJ databases">
        <authorList>
            <person name="Li T."/>
            <person name="Hu X."/>
            <person name="Zhang T."/>
            <person name="Song X."/>
            <person name="Zhang H."/>
            <person name="Dai N."/>
            <person name="Sheng W."/>
            <person name="Hou X."/>
            <person name="Wei L."/>
        </authorList>
    </citation>
    <scope>NUCLEOTIDE SEQUENCE</scope>
    <source>
        <strain evidence="7">G02</strain>
        <tissue evidence="7">Leaf</tissue>
    </source>
</reference>
<reference evidence="7" key="2">
    <citation type="journal article" date="2024" name="Plant">
        <title>Genomic evolution and insights into agronomic trait innovations of Sesamum species.</title>
        <authorList>
            <person name="Miao H."/>
            <person name="Wang L."/>
            <person name="Qu L."/>
            <person name="Liu H."/>
            <person name="Sun Y."/>
            <person name="Le M."/>
            <person name="Wang Q."/>
            <person name="Wei S."/>
            <person name="Zheng Y."/>
            <person name="Lin W."/>
            <person name="Duan Y."/>
            <person name="Cao H."/>
            <person name="Xiong S."/>
            <person name="Wang X."/>
            <person name="Wei L."/>
            <person name="Li C."/>
            <person name="Ma Q."/>
            <person name="Ju M."/>
            <person name="Zhao R."/>
            <person name="Li G."/>
            <person name="Mu C."/>
            <person name="Tian Q."/>
            <person name="Mei H."/>
            <person name="Zhang T."/>
            <person name="Gao T."/>
            <person name="Zhang H."/>
        </authorList>
    </citation>
    <scope>NUCLEOTIDE SEQUENCE</scope>
    <source>
        <strain evidence="7">G02</strain>
    </source>
</reference>
<dbReference type="GO" id="GO:0005634">
    <property type="term" value="C:nucleus"/>
    <property type="evidence" value="ECO:0007669"/>
    <property type="project" value="TreeGrafter"/>
</dbReference>
<dbReference type="GO" id="GO:0042393">
    <property type="term" value="F:histone binding"/>
    <property type="evidence" value="ECO:0007669"/>
    <property type="project" value="TreeGrafter"/>
</dbReference>
<dbReference type="FunFam" id="2.40.50.40:FF:000038">
    <property type="entry name" value="Chromo domain-containing protein 1"/>
    <property type="match status" value="1"/>
</dbReference>
<dbReference type="PANTHER" id="PTHR45623">
    <property type="entry name" value="CHROMODOMAIN-HELICASE-DNA-BINDING PROTEIN 3-RELATED-RELATED"/>
    <property type="match status" value="1"/>
</dbReference>
<dbReference type="InterPro" id="IPR016197">
    <property type="entry name" value="Chromo-like_dom_sf"/>
</dbReference>
<evidence type="ECO:0000256" key="5">
    <source>
        <dbReference type="SAM" id="MobiDB-lite"/>
    </source>
</evidence>
<dbReference type="GO" id="GO:0016887">
    <property type="term" value="F:ATP hydrolysis activity"/>
    <property type="evidence" value="ECO:0007669"/>
    <property type="project" value="TreeGrafter"/>
</dbReference>
<accession>A0AAW2UN88</accession>
<dbReference type="GO" id="GO:0005524">
    <property type="term" value="F:ATP binding"/>
    <property type="evidence" value="ECO:0007669"/>
    <property type="project" value="UniProtKB-KW"/>
</dbReference>
<keyword evidence="2" id="KW-0547">Nucleotide-binding</keyword>
<dbReference type="CDD" id="cd18659">
    <property type="entry name" value="CD2_tandem"/>
    <property type="match status" value="1"/>
</dbReference>
<dbReference type="GO" id="GO:0000785">
    <property type="term" value="C:chromatin"/>
    <property type="evidence" value="ECO:0007669"/>
    <property type="project" value="TreeGrafter"/>
</dbReference>
<organism evidence="7">
    <name type="scientific">Sesamum radiatum</name>
    <name type="common">Black benniseed</name>
    <dbReference type="NCBI Taxonomy" id="300843"/>
    <lineage>
        <taxon>Eukaryota</taxon>
        <taxon>Viridiplantae</taxon>
        <taxon>Streptophyta</taxon>
        <taxon>Embryophyta</taxon>
        <taxon>Tracheophyta</taxon>
        <taxon>Spermatophyta</taxon>
        <taxon>Magnoliopsida</taxon>
        <taxon>eudicotyledons</taxon>
        <taxon>Gunneridae</taxon>
        <taxon>Pentapetalae</taxon>
        <taxon>asterids</taxon>
        <taxon>lamiids</taxon>
        <taxon>Lamiales</taxon>
        <taxon>Pedaliaceae</taxon>
        <taxon>Sesamum</taxon>
    </lineage>
</organism>
<protein>
    <submittedName>
        <fullName evidence="7">Protein CHROMATIN REMODELING 5</fullName>
    </submittedName>
</protein>
<gene>
    <name evidence="7" type="ORF">Sradi_1260400</name>
</gene>
<dbReference type="AlphaFoldDB" id="A0AAW2UN88"/>
<feature type="compositionally biased region" description="Acidic residues" evidence="5">
    <location>
        <begin position="1"/>
        <end position="31"/>
    </location>
</feature>
<feature type="domain" description="Chromo" evidence="6">
    <location>
        <begin position="272"/>
        <end position="336"/>
    </location>
</feature>
<dbReference type="CDD" id="cd18660">
    <property type="entry name" value="CD1_tandem"/>
    <property type="match status" value="1"/>
</dbReference>
<keyword evidence="3" id="KW-0067">ATP-binding</keyword>
<feature type="region of interest" description="Disordered" evidence="5">
    <location>
        <begin position="1"/>
        <end position="160"/>
    </location>
</feature>
<evidence type="ECO:0000256" key="4">
    <source>
        <dbReference type="ARBA" id="ARBA00023242"/>
    </source>
</evidence>
<feature type="compositionally biased region" description="Acidic residues" evidence="5">
    <location>
        <begin position="72"/>
        <end position="88"/>
    </location>
</feature>
<dbReference type="GO" id="GO:0003677">
    <property type="term" value="F:DNA binding"/>
    <property type="evidence" value="ECO:0007669"/>
    <property type="project" value="TreeGrafter"/>
</dbReference>
<evidence type="ECO:0000256" key="3">
    <source>
        <dbReference type="ARBA" id="ARBA00022840"/>
    </source>
</evidence>
<dbReference type="InterPro" id="IPR023780">
    <property type="entry name" value="Chromo_domain"/>
</dbReference>
<dbReference type="InterPro" id="IPR000953">
    <property type="entry name" value="Chromo/chromo_shadow_dom"/>
</dbReference>